<dbReference type="EMBL" id="BQNB010013815">
    <property type="protein sequence ID" value="GJT20576.1"/>
    <property type="molecule type" value="Genomic_DNA"/>
</dbReference>
<evidence type="ECO:0000313" key="2">
    <source>
        <dbReference type="Proteomes" id="UP001151760"/>
    </source>
</evidence>
<dbReference type="Proteomes" id="UP001151760">
    <property type="component" value="Unassembled WGS sequence"/>
</dbReference>
<protein>
    <submittedName>
        <fullName evidence="1">Ribonuclease H-like domain-containing protein</fullName>
    </submittedName>
</protein>
<dbReference type="PANTHER" id="PTHR11439:SF489">
    <property type="entry name" value="RNA-DIRECTED DNA POLYMERASE"/>
    <property type="match status" value="1"/>
</dbReference>
<dbReference type="PANTHER" id="PTHR11439">
    <property type="entry name" value="GAG-POL-RELATED RETROTRANSPOSON"/>
    <property type="match status" value="1"/>
</dbReference>
<reference evidence="1" key="2">
    <citation type="submission" date="2022-01" db="EMBL/GenBank/DDBJ databases">
        <authorList>
            <person name="Yamashiro T."/>
            <person name="Shiraishi A."/>
            <person name="Satake H."/>
            <person name="Nakayama K."/>
        </authorList>
    </citation>
    <scope>NUCLEOTIDE SEQUENCE</scope>
</reference>
<reference evidence="1" key="1">
    <citation type="journal article" date="2022" name="Int. J. Mol. Sci.">
        <title>Draft Genome of Tanacetum Coccineum: Genomic Comparison of Closely Related Tanacetum-Family Plants.</title>
        <authorList>
            <person name="Yamashiro T."/>
            <person name="Shiraishi A."/>
            <person name="Nakayama K."/>
            <person name="Satake H."/>
        </authorList>
    </citation>
    <scope>NUCLEOTIDE SEQUENCE</scope>
</reference>
<gene>
    <name evidence="1" type="ORF">Tco_0890513</name>
</gene>
<accession>A0ABQ5C0N9</accession>
<keyword evidence="2" id="KW-1185">Reference proteome</keyword>
<comment type="caution">
    <text evidence="1">The sequence shown here is derived from an EMBL/GenBank/DDBJ whole genome shotgun (WGS) entry which is preliminary data.</text>
</comment>
<evidence type="ECO:0000313" key="1">
    <source>
        <dbReference type="EMBL" id="GJT20576.1"/>
    </source>
</evidence>
<organism evidence="1 2">
    <name type="scientific">Tanacetum coccineum</name>
    <dbReference type="NCBI Taxonomy" id="301880"/>
    <lineage>
        <taxon>Eukaryota</taxon>
        <taxon>Viridiplantae</taxon>
        <taxon>Streptophyta</taxon>
        <taxon>Embryophyta</taxon>
        <taxon>Tracheophyta</taxon>
        <taxon>Spermatophyta</taxon>
        <taxon>Magnoliopsida</taxon>
        <taxon>eudicotyledons</taxon>
        <taxon>Gunneridae</taxon>
        <taxon>Pentapetalae</taxon>
        <taxon>asterids</taxon>
        <taxon>campanulids</taxon>
        <taxon>Asterales</taxon>
        <taxon>Asteraceae</taxon>
        <taxon>Asteroideae</taxon>
        <taxon>Anthemideae</taxon>
        <taxon>Anthemidinae</taxon>
        <taxon>Tanacetum</taxon>
    </lineage>
</organism>
<proteinExistence type="predicted"/>
<name>A0ABQ5C0N9_9ASTR</name>
<sequence length="247" mass="27978">MNKEMDALYKNDTWDITDLPIGIEVLETKQGLCLSQRKYSLDLLSDFGLLACKPSAAPLEQNLSITNEPTDIDKFMHKPLRSHLRIALRVLRYLKGNPGKGVHIVRAMASVTSEVIWILKILKELEWDQVLPVNLFCDSQAVIKIAANPVFHEKTKHLEIDLHFIRDKILAGVIKTQKTGTAVQPADIFTKGLDKLQHEILVSKLGLIDVFQEKRAAEMTRPAYKLNYKATPIPSFYKESSRSSDQN</sequence>
<dbReference type="CDD" id="cd09272">
    <property type="entry name" value="RNase_HI_RT_Ty1"/>
    <property type="match status" value="1"/>
</dbReference>